<proteinExistence type="predicted"/>
<dbReference type="EMBL" id="LDAU01000082">
    <property type="protein sequence ID" value="KRX07560.1"/>
    <property type="molecule type" value="Genomic_DNA"/>
</dbReference>
<dbReference type="SUPFAM" id="SSF48371">
    <property type="entry name" value="ARM repeat"/>
    <property type="match status" value="1"/>
</dbReference>
<dbReference type="InterPro" id="IPR009030">
    <property type="entry name" value="Growth_fac_rcpt_cys_sf"/>
</dbReference>
<dbReference type="Gene3D" id="1.25.10.10">
    <property type="entry name" value="Leucine-rich Repeat Variant"/>
    <property type="match status" value="1"/>
</dbReference>
<dbReference type="AlphaFoldDB" id="A0A0V0R080"/>
<evidence type="ECO:0000313" key="2">
    <source>
        <dbReference type="Proteomes" id="UP000054937"/>
    </source>
</evidence>
<gene>
    <name evidence="1" type="ORF">PPERSA_11109</name>
</gene>
<dbReference type="InParanoid" id="A0A0V0R080"/>
<comment type="caution">
    <text evidence="1">The sequence shown here is derived from an EMBL/GenBank/DDBJ whole genome shotgun (WGS) entry which is preliminary data.</text>
</comment>
<dbReference type="InterPro" id="IPR016024">
    <property type="entry name" value="ARM-type_fold"/>
</dbReference>
<dbReference type="InterPro" id="IPR011989">
    <property type="entry name" value="ARM-like"/>
</dbReference>
<evidence type="ECO:0000313" key="1">
    <source>
        <dbReference type="EMBL" id="KRX07560.1"/>
    </source>
</evidence>
<accession>A0A0V0R080</accession>
<sequence>MDIDILKELVTFMRNMCCSYKSEANYRHNKYFFAIISTIFQSQEIFDYQNNQCKQEIIQESCRTLIYLLRANTQGSIKDCLKFYPIIDKIHDIIENYGSQNLNILEFFFQAFGTLISGSDEDAMEFLNQRVQNIEILMQILGKFYENRKNLGEEYFGQGGECSPQSRKLKCKIDKFDSILSTILWVFSNMVSIKNEYMFEKLIGSEMVEVGVKIANFSSNIKVKIESTYMFYNLIKCASNEQIMQLVKNFDIIQVMIDPIVEQQLQVISQALDAIYILLDVGEKCKEDNNSENLVKVQLSNFQFEEYLEQAQEIKYDIIYKKIEKIIQTFYDYQEVSEQREYVQEGFENGLQAVDCEKLADLCDKNWCKNEICHQCADKELTLESGCKCKKGQFLEISSQQCKNCDKNCATCVNQAEFCTSCQQNQEGWSLDLTQNKCVCEQNYYQEKDFVCKKCYSYQNECLKYCPQGTSLLTKLGRD</sequence>
<dbReference type="SUPFAM" id="SSF57184">
    <property type="entry name" value="Growth factor receptor domain"/>
    <property type="match status" value="1"/>
</dbReference>
<name>A0A0V0R080_PSEPJ</name>
<organism evidence="1 2">
    <name type="scientific">Pseudocohnilembus persalinus</name>
    <name type="common">Ciliate</name>
    <dbReference type="NCBI Taxonomy" id="266149"/>
    <lineage>
        <taxon>Eukaryota</taxon>
        <taxon>Sar</taxon>
        <taxon>Alveolata</taxon>
        <taxon>Ciliophora</taxon>
        <taxon>Intramacronucleata</taxon>
        <taxon>Oligohymenophorea</taxon>
        <taxon>Scuticociliatia</taxon>
        <taxon>Philasterida</taxon>
        <taxon>Pseudocohnilembidae</taxon>
        <taxon>Pseudocohnilembus</taxon>
    </lineage>
</organism>
<dbReference type="Proteomes" id="UP000054937">
    <property type="component" value="Unassembled WGS sequence"/>
</dbReference>
<protein>
    <submittedName>
        <fullName evidence="1">Insulin-like growth factor binding protein, N-terminal</fullName>
    </submittedName>
</protein>
<reference evidence="1 2" key="1">
    <citation type="journal article" date="2015" name="Sci. Rep.">
        <title>Genome of the facultative scuticociliatosis pathogen Pseudocohnilembus persalinus provides insight into its virulence through horizontal gene transfer.</title>
        <authorList>
            <person name="Xiong J."/>
            <person name="Wang G."/>
            <person name="Cheng J."/>
            <person name="Tian M."/>
            <person name="Pan X."/>
            <person name="Warren A."/>
            <person name="Jiang C."/>
            <person name="Yuan D."/>
            <person name="Miao W."/>
        </authorList>
    </citation>
    <scope>NUCLEOTIDE SEQUENCE [LARGE SCALE GENOMIC DNA]</scope>
    <source>
        <strain evidence="1">36N120E</strain>
    </source>
</reference>
<keyword evidence="2" id="KW-1185">Reference proteome</keyword>